<evidence type="ECO:0000313" key="3">
    <source>
        <dbReference type="Proteomes" id="UP000483432"/>
    </source>
</evidence>
<proteinExistence type="predicted"/>
<evidence type="ECO:0000313" key="2">
    <source>
        <dbReference type="EMBL" id="NDP48283.1"/>
    </source>
</evidence>
<sequence length="132" mass="14640">MNIRWVMGSLLMLGVLWGSVALAEPPASVQAEVNFLLGFVEGSGCAFYRNGTWHDAKEAQAHLRDKYKWLASRNLINTTEAFIERAATQSSFTGLAYKVKCNGGATITSNQWLRGELTLMRSEGTVKDRLIK</sequence>
<dbReference type="InterPro" id="IPR035242">
    <property type="entry name" value="DUF5329"/>
</dbReference>
<organism evidence="2 3">
    <name type="scientific">Sulfuriferula multivorans</name>
    <dbReference type="NCBI Taxonomy" id="1559896"/>
    <lineage>
        <taxon>Bacteria</taxon>
        <taxon>Pseudomonadati</taxon>
        <taxon>Pseudomonadota</taxon>
        <taxon>Betaproteobacteria</taxon>
        <taxon>Nitrosomonadales</taxon>
        <taxon>Sulfuricellaceae</taxon>
        <taxon>Sulfuriferula</taxon>
    </lineage>
</organism>
<protein>
    <submittedName>
        <fullName evidence="2">DUF5329 domain-containing protein</fullName>
    </submittedName>
</protein>
<feature type="signal peptide" evidence="1">
    <location>
        <begin position="1"/>
        <end position="23"/>
    </location>
</feature>
<reference evidence="2 3" key="1">
    <citation type="submission" date="2019-09" db="EMBL/GenBank/DDBJ databases">
        <title>H2 Metabolism Revealed by Metagenomic Analysis in Subglacial Sediment of East Antarctica.</title>
        <authorList>
            <person name="Yang Z."/>
            <person name="Zhang Y."/>
            <person name="Lv Y."/>
            <person name="Yan W."/>
            <person name="Xiao X."/>
            <person name="Sun B."/>
            <person name="Ma H."/>
        </authorList>
    </citation>
    <scope>NUCLEOTIDE SEQUENCE [LARGE SCALE GENOMIC DNA]</scope>
    <source>
        <strain evidence="2">Bin2_2</strain>
    </source>
</reference>
<evidence type="ECO:0000256" key="1">
    <source>
        <dbReference type="SAM" id="SignalP"/>
    </source>
</evidence>
<feature type="chain" id="PRO_5028997422" evidence="1">
    <location>
        <begin position="24"/>
        <end position="132"/>
    </location>
</feature>
<dbReference type="EMBL" id="JAAFGW010000099">
    <property type="protein sequence ID" value="NDP48283.1"/>
    <property type="molecule type" value="Genomic_DNA"/>
</dbReference>
<accession>A0A7C9P4U8</accession>
<comment type="caution">
    <text evidence="2">The sequence shown here is derived from an EMBL/GenBank/DDBJ whole genome shotgun (WGS) entry which is preliminary data.</text>
</comment>
<dbReference type="Proteomes" id="UP000483432">
    <property type="component" value="Unassembled WGS sequence"/>
</dbReference>
<dbReference type="AlphaFoldDB" id="A0A7C9P4U8"/>
<gene>
    <name evidence="2" type="ORF">GZ085_07800</name>
</gene>
<dbReference type="Pfam" id="PF17263">
    <property type="entry name" value="DUF5329"/>
    <property type="match status" value="1"/>
</dbReference>
<name>A0A7C9P4U8_9PROT</name>
<keyword evidence="1" id="KW-0732">Signal</keyword>